<name>A0ABW9YRP3_9GAMM</name>
<evidence type="ECO:0000256" key="1">
    <source>
        <dbReference type="SAM" id="Phobius"/>
    </source>
</evidence>
<gene>
    <name evidence="2" type="ORF">EIZ48_28335</name>
</gene>
<protein>
    <submittedName>
        <fullName evidence="2">Uncharacterized protein</fullName>
    </submittedName>
</protein>
<keyword evidence="1" id="KW-0472">Membrane</keyword>
<organism evidence="2 3">
    <name type="scientific">Photobacterium alginatilyticum</name>
    <dbReference type="NCBI Taxonomy" id="1775171"/>
    <lineage>
        <taxon>Bacteria</taxon>
        <taxon>Pseudomonadati</taxon>
        <taxon>Pseudomonadota</taxon>
        <taxon>Gammaproteobacteria</taxon>
        <taxon>Vibrionales</taxon>
        <taxon>Vibrionaceae</taxon>
        <taxon>Photobacterium</taxon>
    </lineage>
</organism>
<dbReference type="EMBL" id="RSEJ01000107">
    <property type="protein sequence ID" value="NBI56370.1"/>
    <property type="molecule type" value="Genomic_DNA"/>
</dbReference>
<keyword evidence="1" id="KW-1133">Transmembrane helix</keyword>
<accession>A0ABW9YRP3</accession>
<proteinExistence type="predicted"/>
<comment type="caution">
    <text evidence="2">The sequence shown here is derived from an EMBL/GenBank/DDBJ whole genome shotgun (WGS) entry which is preliminary data.</text>
</comment>
<keyword evidence="1" id="KW-0812">Transmembrane</keyword>
<sequence>MADLELCERNIRVAKKWLNAIFSTVAKYTILKGIVIFVLVTTLALSTQLASLYVVKKIVDKNYEHFTNVTEQREKIHNLYIVDLIDACLTSNDLDPINTERYCAKAKEYYMYKAQVSRGLKDNYINTLENNEFLVMKADINYLINEQEVENISRKYPFQNLPEVSFVFSLWFTLISCLISGCCGWLFYNYIQRYGKGVYHKT</sequence>
<feature type="transmembrane region" description="Helical" evidence="1">
    <location>
        <begin position="164"/>
        <end position="188"/>
    </location>
</feature>
<keyword evidence="3" id="KW-1185">Reference proteome</keyword>
<reference evidence="2 3" key="1">
    <citation type="journal article" date="2017" name="Int. J. Syst. Evol. Microbiol.">
        <title>Photobacterium alginatilyticum sp. nov., a marine bacterium isolated from bottom seawater.</title>
        <authorList>
            <person name="Wang X."/>
            <person name="Wang Y."/>
            <person name="Yang X."/>
            <person name="Sun H."/>
            <person name="Li B."/>
            <person name="Zhang X.H."/>
        </authorList>
    </citation>
    <scope>NUCLEOTIDE SEQUENCE [LARGE SCALE GENOMIC DNA]</scope>
    <source>
        <strain evidence="2 3">P03D4</strain>
    </source>
</reference>
<dbReference type="RefSeq" id="WP_160658699.1">
    <property type="nucleotide sequence ID" value="NZ_RSEJ01000107.1"/>
</dbReference>
<evidence type="ECO:0000313" key="2">
    <source>
        <dbReference type="EMBL" id="NBI56370.1"/>
    </source>
</evidence>
<dbReference type="Proteomes" id="UP000738517">
    <property type="component" value="Unassembled WGS sequence"/>
</dbReference>
<evidence type="ECO:0000313" key="3">
    <source>
        <dbReference type="Proteomes" id="UP000738517"/>
    </source>
</evidence>